<dbReference type="EMBL" id="BSDY01000016">
    <property type="protein sequence ID" value="GLI57328.1"/>
    <property type="molecule type" value="Genomic_DNA"/>
</dbReference>
<evidence type="ECO:0000313" key="2">
    <source>
        <dbReference type="Proteomes" id="UP001144471"/>
    </source>
</evidence>
<evidence type="ECO:0000313" key="1">
    <source>
        <dbReference type="EMBL" id="GLI57328.1"/>
    </source>
</evidence>
<organism evidence="1 2">
    <name type="scientific">Propionigenium maris DSM 9537</name>
    <dbReference type="NCBI Taxonomy" id="1123000"/>
    <lineage>
        <taxon>Bacteria</taxon>
        <taxon>Fusobacteriati</taxon>
        <taxon>Fusobacteriota</taxon>
        <taxon>Fusobacteriia</taxon>
        <taxon>Fusobacteriales</taxon>
        <taxon>Fusobacteriaceae</taxon>
        <taxon>Propionigenium</taxon>
    </lineage>
</organism>
<dbReference type="RefSeq" id="WP_281836883.1">
    <property type="nucleotide sequence ID" value="NZ_BSDY01000016.1"/>
</dbReference>
<protein>
    <submittedName>
        <fullName evidence="1">Uncharacterized protein</fullName>
    </submittedName>
</protein>
<proteinExistence type="predicted"/>
<dbReference type="Proteomes" id="UP001144471">
    <property type="component" value="Unassembled WGS sequence"/>
</dbReference>
<accession>A0A9W6GMR1</accession>
<name>A0A9W6GMR1_9FUSO</name>
<comment type="caution">
    <text evidence="1">The sequence shown here is derived from an EMBL/GenBank/DDBJ whole genome shotgun (WGS) entry which is preliminary data.</text>
</comment>
<gene>
    <name evidence="1" type="ORF">PM10SUCC1_28420</name>
</gene>
<sequence>MNILDGSSLIVSEMCCNCKNYGADGYCDTVEANMNAHDSGCPYFVEE</sequence>
<dbReference type="AlphaFoldDB" id="A0A9W6GMR1"/>
<reference evidence="1" key="1">
    <citation type="submission" date="2022-12" db="EMBL/GenBank/DDBJ databases">
        <title>Reference genome sequencing for broad-spectrum identification of bacterial and archaeal isolates by mass spectrometry.</title>
        <authorList>
            <person name="Sekiguchi Y."/>
            <person name="Tourlousse D.M."/>
        </authorList>
    </citation>
    <scope>NUCLEOTIDE SEQUENCE</scope>
    <source>
        <strain evidence="1">10succ1</strain>
    </source>
</reference>
<keyword evidence="2" id="KW-1185">Reference proteome</keyword>